<keyword evidence="8" id="KW-1185">Reference proteome</keyword>
<dbReference type="PANTHER" id="PTHR10996">
    <property type="entry name" value="2-HYDROXYACID DEHYDROGENASE-RELATED"/>
    <property type="match status" value="1"/>
</dbReference>
<keyword evidence="1" id="KW-0521">NADP</keyword>
<dbReference type="KEGG" id="rtu:PR017_27530"/>
<dbReference type="FunFam" id="3.40.50.720:FF:000213">
    <property type="entry name" value="Putative 2-hydroxyacid dehydrogenase"/>
    <property type="match status" value="1"/>
</dbReference>
<gene>
    <name evidence="7" type="ORF">PR017_27530</name>
</gene>
<dbReference type="Pfam" id="PF02826">
    <property type="entry name" value="2-Hacid_dh_C"/>
    <property type="match status" value="1"/>
</dbReference>
<protein>
    <submittedName>
        <fullName evidence="7">2-hydroxyacid dehydrogenase</fullName>
    </submittedName>
</protein>
<dbReference type="AlphaFoldDB" id="A0AAF1KCE1"/>
<dbReference type="Proteomes" id="UP000249499">
    <property type="component" value="Plasmid unnamed3"/>
</dbReference>
<feature type="domain" description="D-isomer specific 2-hydroxyacid dehydrogenase NAD-binding" evidence="6">
    <location>
        <begin position="109"/>
        <end position="281"/>
    </location>
</feature>
<sequence length="313" mass="33426">MPKADILMTGVYPDWDMTALEENYVVHRLWEAKDRQALLQAVGKDIRAIATKGELGASAELMAALPNLEIVSCYGVGTDAIDLSYARDRGIRVTNTPDVLTDDVADIAIGLLLAAARRIAQADVFVRAGYWRNGAMPLVTRVSGKKLGLVGMGRIGQAIARRGAAFGCDIAYFSRSQRPDVAFAFEPDLIALAKWADFLVIIVPGGEATRNLVDGAVLVALGAQGILVNVSRGSTVDEAALIAALQEKTIQAAGLDVFWNEPDIDARFMTLDNVVLHPHHGSGTVETRQAMGQLVRDNLAAHFSGAALPTPVV</sequence>
<reference evidence="8" key="2">
    <citation type="journal article" date="2023" name="MicrobiologyOpen">
        <title>Genomics of the tumorigenes clade of the family Rhizobiaceae and description of Rhizobium rhododendri sp. nov.</title>
        <authorList>
            <person name="Kuzmanovic N."/>
            <person name="diCenzo G.C."/>
            <person name="Bunk B."/>
            <person name="Sproeer C."/>
            <person name="Fruehling A."/>
            <person name="Neumann-Schaal M."/>
            <person name="Overmann J."/>
            <person name="Smalla K."/>
        </authorList>
    </citation>
    <scope>NUCLEOTIDE SEQUENCE [LARGE SCALE GENOMIC DNA]</scope>
    <source>
        <strain evidence="8">1078</strain>
        <plasmid evidence="8">unnamed3</plasmid>
    </source>
</reference>
<dbReference type="SUPFAM" id="SSF51735">
    <property type="entry name" value="NAD(P)-binding Rossmann-fold domains"/>
    <property type="match status" value="1"/>
</dbReference>
<evidence type="ECO:0000259" key="6">
    <source>
        <dbReference type="Pfam" id="PF02826"/>
    </source>
</evidence>
<dbReference type="SUPFAM" id="SSF52283">
    <property type="entry name" value="Formate/glycerate dehydrogenase catalytic domain-like"/>
    <property type="match status" value="1"/>
</dbReference>
<evidence type="ECO:0000313" key="8">
    <source>
        <dbReference type="Proteomes" id="UP000249499"/>
    </source>
</evidence>
<reference evidence="7 8" key="1">
    <citation type="journal article" date="2018" name="Sci. Rep.">
        <title>Rhizobium tumorigenes sp. nov., a novel plant tumorigenic bacterium isolated from cane gall tumors on thornless blackberry.</title>
        <authorList>
            <person name="Kuzmanovi N."/>
            <person name="Smalla K."/>
            <person name="Gronow S."/>
            <person name="PuBawska J."/>
        </authorList>
    </citation>
    <scope>NUCLEOTIDE SEQUENCE [LARGE SCALE GENOMIC DNA]</scope>
    <source>
        <strain evidence="7 8">1078</strain>
    </source>
</reference>
<dbReference type="InterPro" id="IPR006139">
    <property type="entry name" value="D-isomer_2_OHA_DH_cat_dom"/>
</dbReference>
<dbReference type="GO" id="GO:0005829">
    <property type="term" value="C:cytosol"/>
    <property type="evidence" value="ECO:0007669"/>
    <property type="project" value="TreeGrafter"/>
</dbReference>
<dbReference type="GO" id="GO:0051287">
    <property type="term" value="F:NAD binding"/>
    <property type="evidence" value="ECO:0007669"/>
    <property type="project" value="InterPro"/>
</dbReference>
<dbReference type="InterPro" id="IPR050223">
    <property type="entry name" value="D-isomer_2-hydroxyacid_DH"/>
</dbReference>
<dbReference type="EMBL" id="CP117260">
    <property type="protein sequence ID" value="WFR99389.1"/>
    <property type="molecule type" value="Genomic_DNA"/>
</dbReference>
<name>A0AAF1KCE1_9HYPH</name>
<keyword evidence="3" id="KW-0520">NAD</keyword>
<evidence type="ECO:0000256" key="1">
    <source>
        <dbReference type="ARBA" id="ARBA00022857"/>
    </source>
</evidence>
<dbReference type="CDD" id="cd12156">
    <property type="entry name" value="HPPR"/>
    <property type="match status" value="1"/>
</dbReference>
<evidence type="ECO:0000259" key="5">
    <source>
        <dbReference type="Pfam" id="PF00389"/>
    </source>
</evidence>
<comment type="similarity">
    <text evidence="4">Belongs to the D-isomer specific 2-hydroxyacid dehydrogenase family.</text>
</comment>
<proteinExistence type="inferred from homology"/>
<dbReference type="GO" id="GO:0030267">
    <property type="term" value="F:glyoxylate reductase (NADPH) activity"/>
    <property type="evidence" value="ECO:0007669"/>
    <property type="project" value="TreeGrafter"/>
</dbReference>
<evidence type="ECO:0000256" key="2">
    <source>
        <dbReference type="ARBA" id="ARBA00023002"/>
    </source>
</evidence>
<dbReference type="PANTHER" id="PTHR10996:SF178">
    <property type="entry name" value="2-HYDROXYACID DEHYDROGENASE YGL185C-RELATED"/>
    <property type="match status" value="1"/>
</dbReference>
<dbReference type="InterPro" id="IPR006140">
    <property type="entry name" value="D-isomer_DH_NAD-bd"/>
</dbReference>
<evidence type="ECO:0000313" key="7">
    <source>
        <dbReference type="EMBL" id="WFR99389.1"/>
    </source>
</evidence>
<dbReference type="InterPro" id="IPR036291">
    <property type="entry name" value="NAD(P)-bd_dom_sf"/>
</dbReference>
<dbReference type="GO" id="GO:0016618">
    <property type="term" value="F:hydroxypyruvate reductase [NAD(P)H] activity"/>
    <property type="evidence" value="ECO:0007669"/>
    <property type="project" value="TreeGrafter"/>
</dbReference>
<evidence type="ECO:0000256" key="4">
    <source>
        <dbReference type="RuleBase" id="RU003719"/>
    </source>
</evidence>
<organism evidence="7 8">
    <name type="scientific">Rhizobium tumorigenes</name>
    <dbReference type="NCBI Taxonomy" id="2041385"/>
    <lineage>
        <taxon>Bacteria</taxon>
        <taxon>Pseudomonadati</taxon>
        <taxon>Pseudomonadota</taxon>
        <taxon>Alphaproteobacteria</taxon>
        <taxon>Hyphomicrobiales</taxon>
        <taxon>Rhizobiaceae</taxon>
        <taxon>Rhizobium/Agrobacterium group</taxon>
        <taxon>Rhizobium</taxon>
    </lineage>
</organism>
<dbReference type="Gene3D" id="3.40.50.720">
    <property type="entry name" value="NAD(P)-binding Rossmann-like Domain"/>
    <property type="match status" value="2"/>
</dbReference>
<feature type="domain" description="D-isomer specific 2-hydroxyacid dehydrogenase catalytic" evidence="5">
    <location>
        <begin position="12"/>
        <end position="312"/>
    </location>
</feature>
<dbReference type="Pfam" id="PF00389">
    <property type="entry name" value="2-Hacid_dh"/>
    <property type="match status" value="1"/>
</dbReference>
<keyword evidence="7" id="KW-0614">Plasmid</keyword>
<dbReference type="RefSeq" id="WP_111218458.1">
    <property type="nucleotide sequence ID" value="NZ_CP117260.1"/>
</dbReference>
<geneLocation type="plasmid" evidence="7 8">
    <name>unnamed3</name>
</geneLocation>
<evidence type="ECO:0000256" key="3">
    <source>
        <dbReference type="ARBA" id="ARBA00023027"/>
    </source>
</evidence>
<keyword evidence="2 4" id="KW-0560">Oxidoreductase</keyword>
<accession>A0AAF1KCE1</accession>